<comment type="function">
    <text evidence="5">Anti-inflammatory antagonist of interleukin-1 family of proinflammatory cytokines such as interleukin-1beta/IL1B and interleukin-1alpha/IL1A. Protects from immune dysregulation and uncontrolled systemic inflammation triggered by IL1 for a range of innate stimulatory agents such as pathogens.</text>
</comment>
<dbReference type="Ensembl" id="ENSSMRT00000017998.1">
    <property type="protein sequence ID" value="ENSSMRP00000015425.1"/>
    <property type="gene ID" value="ENSSMRG00000011984.1"/>
</dbReference>
<dbReference type="GO" id="GO:0005149">
    <property type="term" value="F:interleukin-1 receptor binding"/>
    <property type="evidence" value="ECO:0007669"/>
    <property type="project" value="UniProtKB-UniRule"/>
</dbReference>
<dbReference type="InterPro" id="IPR003297">
    <property type="entry name" value="IL-1RA/IL-36"/>
</dbReference>
<proteinExistence type="inferred from homology"/>
<sequence>MQIHNHNTENCGLIHESFGSLKEPQQAQPHLLQASLEPTRQKPAVQSIRIGRIRTMCDSWMLELLGKAAEEKFGSHAAVFKARIWDINQKSLYLQNDELVAGYLQGPNLALEEKIYWIYNRAFDQEKLPIILSIQDGRRCLACSSGTRPTLQLERINITDLYKGAKEESTRFTFFLYSKDGRWRLESVAHPGWFLCTSARANEPLSLTKIPGPTQVVDFYFQPC</sequence>
<dbReference type="GO" id="GO:0002437">
    <property type="term" value="P:inflammatory response to antigenic stimulus"/>
    <property type="evidence" value="ECO:0007669"/>
    <property type="project" value="TreeGrafter"/>
</dbReference>
<evidence type="ECO:0000256" key="3">
    <source>
        <dbReference type="ARBA" id="ARBA00022525"/>
    </source>
</evidence>
<keyword evidence="3 6" id="KW-0964">Secreted</keyword>
<evidence type="ECO:0000256" key="5">
    <source>
        <dbReference type="ARBA" id="ARBA00034096"/>
    </source>
</evidence>
<dbReference type="PRINTS" id="PR00264">
    <property type="entry name" value="INTERLEUKIN1"/>
</dbReference>
<dbReference type="GO" id="GO:0005615">
    <property type="term" value="C:extracellular space"/>
    <property type="evidence" value="ECO:0007669"/>
    <property type="project" value="InterPro"/>
</dbReference>
<accession>A0A8D0C0D9</accession>
<comment type="subcellular location">
    <subcellularLocation>
        <location evidence="1 6">Secreted</location>
    </subcellularLocation>
</comment>
<dbReference type="PANTHER" id="PTHR10078">
    <property type="entry name" value="INTERLEUKIN-1 FAMILY MEMBER"/>
    <property type="match status" value="1"/>
</dbReference>
<dbReference type="GO" id="GO:0010628">
    <property type="term" value="P:positive regulation of gene expression"/>
    <property type="evidence" value="ECO:0007669"/>
    <property type="project" value="TreeGrafter"/>
</dbReference>
<comment type="similarity">
    <text evidence="2 6">Belongs to the IL-1 family.</text>
</comment>
<keyword evidence="4" id="KW-0732">Signal</keyword>
<reference evidence="7" key="1">
    <citation type="submission" date="2025-08" db="UniProtKB">
        <authorList>
            <consortium name="Ensembl"/>
        </authorList>
    </citation>
    <scope>IDENTIFICATION</scope>
</reference>
<dbReference type="SMART" id="SM00125">
    <property type="entry name" value="IL1"/>
    <property type="match status" value="1"/>
</dbReference>
<dbReference type="GO" id="GO:0071222">
    <property type="term" value="P:cellular response to lipopolysaccharide"/>
    <property type="evidence" value="ECO:0007669"/>
    <property type="project" value="TreeGrafter"/>
</dbReference>
<reference evidence="7" key="2">
    <citation type="submission" date="2025-09" db="UniProtKB">
        <authorList>
            <consortium name="Ensembl"/>
        </authorList>
    </citation>
    <scope>IDENTIFICATION</scope>
</reference>
<organism evidence="7 8">
    <name type="scientific">Salvator merianae</name>
    <name type="common">Argentine black and white tegu</name>
    <name type="synonym">Tupinambis merianae</name>
    <dbReference type="NCBI Taxonomy" id="96440"/>
    <lineage>
        <taxon>Eukaryota</taxon>
        <taxon>Metazoa</taxon>
        <taxon>Chordata</taxon>
        <taxon>Craniata</taxon>
        <taxon>Vertebrata</taxon>
        <taxon>Euteleostomi</taxon>
        <taxon>Lepidosauria</taxon>
        <taxon>Squamata</taxon>
        <taxon>Bifurcata</taxon>
        <taxon>Unidentata</taxon>
        <taxon>Episquamata</taxon>
        <taxon>Laterata</taxon>
        <taxon>Teiioidea</taxon>
        <taxon>Teiidae</taxon>
        <taxon>Salvator</taxon>
    </lineage>
</organism>
<dbReference type="Pfam" id="PF00340">
    <property type="entry name" value="IL1"/>
    <property type="match status" value="1"/>
</dbReference>
<dbReference type="GO" id="GO:0019221">
    <property type="term" value="P:cytokine-mediated signaling pathway"/>
    <property type="evidence" value="ECO:0007669"/>
    <property type="project" value="TreeGrafter"/>
</dbReference>
<evidence type="ECO:0000256" key="6">
    <source>
        <dbReference type="RuleBase" id="RU003753"/>
    </source>
</evidence>
<dbReference type="InterPro" id="IPR008996">
    <property type="entry name" value="IL1/FGF"/>
</dbReference>
<evidence type="ECO:0000256" key="2">
    <source>
        <dbReference type="ARBA" id="ARBA00010448"/>
    </source>
</evidence>
<dbReference type="InterPro" id="IPR000975">
    <property type="entry name" value="IL-1_fam"/>
</dbReference>
<dbReference type="PRINTS" id="PR01360">
    <property type="entry name" value="INTRLEUKIN1X"/>
</dbReference>
<dbReference type="GeneTree" id="ENSGT00950000182943"/>
<evidence type="ECO:0000256" key="4">
    <source>
        <dbReference type="ARBA" id="ARBA00022729"/>
    </source>
</evidence>
<evidence type="ECO:0000256" key="1">
    <source>
        <dbReference type="ARBA" id="ARBA00004613"/>
    </source>
</evidence>
<dbReference type="Gene3D" id="2.80.10.50">
    <property type="match status" value="1"/>
</dbReference>
<dbReference type="AlphaFoldDB" id="A0A8D0C0D9"/>
<dbReference type="Proteomes" id="UP000694421">
    <property type="component" value="Unplaced"/>
</dbReference>
<dbReference type="GO" id="GO:0005125">
    <property type="term" value="F:cytokine activity"/>
    <property type="evidence" value="ECO:0007669"/>
    <property type="project" value="UniProtKB-UniRule"/>
</dbReference>
<name>A0A8D0C0D9_SALMN</name>
<evidence type="ECO:0000313" key="8">
    <source>
        <dbReference type="Proteomes" id="UP000694421"/>
    </source>
</evidence>
<protein>
    <recommendedName>
        <fullName evidence="6">Interleukin-1</fullName>
    </recommendedName>
</protein>
<evidence type="ECO:0000313" key="7">
    <source>
        <dbReference type="Ensembl" id="ENSSMRP00000015425.1"/>
    </source>
</evidence>
<dbReference type="PANTHER" id="PTHR10078:SF28">
    <property type="entry name" value="INTERLEUKIN-1 RECEPTOR ANTAGONIST PROTEIN"/>
    <property type="match status" value="1"/>
</dbReference>
<keyword evidence="8" id="KW-1185">Reference proteome</keyword>
<dbReference type="FunFam" id="2.80.10.50:FF:000013">
    <property type="entry name" value="Interleukin-1"/>
    <property type="match status" value="1"/>
</dbReference>
<dbReference type="SUPFAM" id="SSF50353">
    <property type="entry name" value="Cytokine"/>
    <property type="match status" value="1"/>
</dbReference>